<evidence type="ECO:0000256" key="2">
    <source>
        <dbReference type="ARBA" id="ARBA00029447"/>
    </source>
</evidence>
<name>A0A7X0DMM1_NOVIT</name>
<dbReference type="Pfam" id="PF00015">
    <property type="entry name" value="MCPsignal"/>
    <property type="match status" value="1"/>
</dbReference>
<dbReference type="InterPro" id="IPR004089">
    <property type="entry name" value="MCPsignal_dom"/>
</dbReference>
<accession>A0A7X0DMM1</accession>
<dbReference type="Proteomes" id="UP000544872">
    <property type="component" value="Unassembled WGS sequence"/>
</dbReference>
<dbReference type="AlphaFoldDB" id="A0A7X0DMM1"/>
<organism evidence="8 9">
    <name type="scientific">Novispirillum itersonii</name>
    <name type="common">Aquaspirillum itersonii</name>
    <dbReference type="NCBI Taxonomy" id="189"/>
    <lineage>
        <taxon>Bacteria</taxon>
        <taxon>Pseudomonadati</taxon>
        <taxon>Pseudomonadota</taxon>
        <taxon>Alphaproteobacteria</taxon>
        <taxon>Rhodospirillales</taxon>
        <taxon>Novispirillaceae</taxon>
        <taxon>Novispirillum</taxon>
    </lineage>
</organism>
<dbReference type="GO" id="GO:0016020">
    <property type="term" value="C:membrane"/>
    <property type="evidence" value="ECO:0007669"/>
    <property type="project" value="InterPro"/>
</dbReference>
<dbReference type="Gene3D" id="1.10.287.950">
    <property type="entry name" value="Methyl-accepting chemotaxis protein"/>
    <property type="match status" value="1"/>
</dbReference>
<comment type="caution">
    <text evidence="8">The sequence shown here is derived from an EMBL/GenBank/DDBJ whole genome shotgun (WGS) entry which is preliminary data.</text>
</comment>
<sequence length="562" mass="58961">MNNISIRLKILLILSSLGIISILGSVYAGSMMRSISTGYSALISQEAKAAIISARAERMLRVMIGTAYSLALETDESGNDWKLDVSDRAQQDYRNALEELRQEVPSLKARIDEAGTLADSAFKTCNPLIRQAAQSSGADQAYRAGIALKNYCELGILKAYEAQKSLTDHLYDTCAEQVAILKTDSNVTTLLSIAVVLGGTLLTAALGLWMSTTKIVRPLTALAGVMKRLSENDLTAEVPDRDRGDEVGLMARSVEVFKENAVERQRVEEQIRKDQEQREQRAVAISALTADFDRSVSSVLETVAGASTELEATATSMAAGAEQTTRQATTVASATAQASGAVQTVASAAEELSASIREIGRQAEDASSVAASASADAAKADETVRGLAATAARIGDVISLINDIASQTNLLALNATIEAARAGDAGKGFAVVANEVKNLASQTAKATDQIATQITDVQTQTQLVVDAIRQIVRRIDDISHISTAIAGAVEEQAVATAEIADNVAQASQGTGLISSSIGDVTEAAASTGAASQQVLVSAQSLSSEAEQLKSIVTIFLHDVRTA</sequence>
<proteinExistence type="inferred from homology"/>
<dbReference type="CDD" id="cd06225">
    <property type="entry name" value="HAMP"/>
    <property type="match status" value="1"/>
</dbReference>
<gene>
    <name evidence="8" type="ORF">FHS48_002560</name>
</gene>
<evidence type="ECO:0000256" key="1">
    <source>
        <dbReference type="ARBA" id="ARBA00023224"/>
    </source>
</evidence>
<feature type="transmembrane region" description="Helical" evidence="5">
    <location>
        <begin position="190"/>
        <end position="209"/>
    </location>
</feature>
<dbReference type="Gene3D" id="1.10.8.500">
    <property type="entry name" value="HAMP domain in histidine kinase"/>
    <property type="match status" value="1"/>
</dbReference>
<evidence type="ECO:0000313" key="8">
    <source>
        <dbReference type="EMBL" id="MBB6211125.1"/>
    </source>
</evidence>
<evidence type="ECO:0000313" key="9">
    <source>
        <dbReference type="Proteomes" id="UP000544872"/>
    </source>
</evidence>
<dbReference type="PROSITE" id="PS50885">
    <property type="entry name" value="HAMP"/>
    <property type="match status" value="1"/>
</dbReference>
<dbReference type="PANTHER" id="PTHR32089:SF112">
    <property type="entry name" value="LYSOZYME-LIKE PROTEIN-RELATED"/>
    <property type="match status" value="1"/>
</dbReference>
<keyword evidence="9" id="KW-1185">Reference proteome</keyword>
<evidence type="ECO:0000259" key="6">
    <source>
        <dbReference type="PROSITE" id="PS50111"/>
    </source>
</evidence>
<comment type="similarity">
    <text evidence="2">Belongs to the methyl-accepting chemotaxis (MCP) protein family.</text>
</comment>
<dbReference type="SMART" id="SM00304">
    <property type="entry name" value="HAMP"/>
    <property type="match status" value="1"/>
</dbReference>
<evidence type="ECO:0000256" key="3">
    <source>
        <dbReference type="PROSITE-ProRule" id="PRU00284"/>
    </source>
</evidence>
<dbReference type="EMBL" id="JACIIX010000009">
    <property type="protein sequence ID" value="MBB6211125.1"/>
    <property type="molecule type" value="Genomic_DNA"/>
</dbReference>
<feature type="domain" description="HAMP" evidence="7">
    <location>
        <begin position="213"/>
        <end position="266"/>
    </location>
</feature>
<dbReference type="GO" id="GO:0004888">
    <property type="term" value="F:transmembrane signaling receptor activity"/>
    <property type="evidence" value="ECO:0007669"/>
    <property type="project" value="InterPro"/>
</dbReference>
<dbReference type="SUPFAM" id="SSF58104">
    <property type="entry name" value="Methyl-accepting chemotaxis protein (MCP) signaling domain"/>
    <property type="match status" value="1"/>
</dbReference>
<protein>
    <submittedName>
        <fullName evidence="8">Methyl-accepting chemotaxis protein</fullName>
    </submittedName>
</protein>
<feature type="coiled-coil region" evidence="4">
    <location>
        <begin position="83"/>
        <end position="117"/>
    </location>
</feature>
<dbReference type="InterPro" id="IPR003660">
    <property type="entry name" value="HAMP_dom"/>
</dbReference>
<evidence type="ECO:0000256" key="4">
    <source>
        <dbReference type="SAM" id="Coils"/>
    </source>
</evidence>
<dbReference type="PANTHER" id="PTHR32089">
    <property type="entry name" value="METHYL-ACCEPTING CHEMOTAXIS PROTEIN MCPB"/>
    <property type="match status" value="1"/>
</dbReference>
<dbReference type="PROSITE" id="PS50111">
    <property type="entry name" value="CHEMOTAXIS_TRANSDUC_2"/>
    <property type="match status" value="1"/>
</dbReference>
<evidence type="ECO:0000256" key="5">
    <source>
        <dbReference type="SAM" id="Phobius"/>
    </source>
</evidence>
<dbReference type="SMART" id="SM00283">
    <property type="entry name" value="MA"/>
    <property type="match status" value="1"/>
</dbReference>
<dbReference type="GO" id="GO:0007165">
    <property type="term" value="P:signal transduction"/>
    <property type="evidence" value="ECO:0007669"/>
    <property type="project" value="UniProtKB-KW"/>
</dbReference>
<keyword evidence="5" id="KW-0812">Transmembrane</keyword>
<keyword evidence="5" id="KW-0472">Membrane</keyword>
<reference evidence="8 9" key="1">
    <citation type="submission" date="2020-08" db="EMBL/GenBank/DDBJ databases">
        <title>Genomic Encyclopedia of Type Strains, Phase IV (KMG-IV): sequencing the most valuable type-strain genomes for metagenomic binning, comparative biology and taxonomic classification.</title>
        <authorList>
            <person name="Goeker M."/>
        </authorList>
    </citation>
    <scope>NUCLEOTIDE SEQUENCE [LARGE SCALE GENOMIC DNA]</scope>
    <source>
        <strain evidence="8 9">DSM 11590</strain>
    </source>
</reference>
<feature type="domain" description="Methyl-accepting transducer" evidence="6">
    <location>
        <begin position="306"/>
        <end position="542"/>
    </location>
</feature>
<dbReference type="Pfam" id="PF00672">
    <property type="entry name" value="HAMP"/>
    <property type="match status" value="1"/>
</dbReference>
<evidence type="ECO:0000259" key="7">
    <source>
        <dbReference type="PROSITE" id="PS50885"/>
    </source>
</evidence>
<dbReference type="PRINTS" id="PR00260">
    <property type="entry name" value="CHEMTRNSDUCR"/>
</dbReference>
<dbReference type="InterPro" id="IPR004090">
    <property type="entry name" value="Chemotax_Me-accpt_rcpt"/>
</dbReference>
<keyword evidence="1 3" id="KW-0807">Transducer</keyword>
<dbReference type="RefSeq" id="WP_184263940.1">
    <property type="nucleotide sequence ID" value="NZ_JACIIX010000009.1"/>
</dbReference>
<dbReference type="GO" id="GO:0006935">
    <property type="term" value="P:chemotaxis"/>
    <property type="evidence" value="ECO:0007669"/>
    <property type="project" value="InterPro"/>
</dbReference>
<keyword evidence="4" id="KW-0175">Coiled coil</keyword>
<keyword evidence="5" id="KW-1133">Transmembrane helix</keyword>